<dbReference type="OrthoDB" id="9814826at2"/>
<dbReference type="PROSITE" id="PS51384">
    <property type="entry name" value="FAD_FR"/>
    <property type="match status" value="1"/>
</dbReference>
<dbReference type="PANTHER" id="PTHR30157">
    <property type="entry name" value="FERRIC REDUCTASE, NADPH-DEPENDENT"/>
    <property type="match status" value="1"/>
</dbReference>
<dbReference type="RefSeq" id="WP_109276484.1">
    <property type="nucleotide sequence ID" value="NZ_QFKX01000005.1"/>
</dbReference>
<dbReference type="InterPro" id="IPR039374">
    <property type="entry name" value="SIP_fam"/>
</dbReference>
<reference evidence="3 4" key="1">
    <citation type="submission" date="2018-05" db="EMBL/GenBank/DDBJ databases">
        <title>Brachybacterium sp. M1HQ-2T, whole genome shotgun sequence.</title>
        <authorList>
            <person name="Tuo L."/>
        </authorList>
    </citation>
    <scope>NUCLEOTIDE SEQUENCE [LARGE SCALE GENOMIC DNA]</scope>
    <source>
        <strain evidence="3 4">M1HQ-2</strain>
    </source>
</reference>
<dbReference type="InterPro" id="IPR013113">
    <property type="entry name" value="SIP_FAD-bd"/>
</dbReference>
<evidence type="ECO:0000313" key="4">
    <source>
        <dbReference type="Proteomes" id="UP000245590"/>
    </source>
</evidence>
<organism evidence="3 4">
    <name type="scientific">Brachybacterium endophyticum</name>
    <dbReference type="NCBI Taxonomy" id="2182385"/>
    <lineage>
        <taxon>Bacteria</taxon>
        <taxon>Bacillati</taxon>
        <taxon>Actinomycetota</taxon>
        <taxon>Actinomycetes</taxon>
        <taxon>Micrococcales</taxon>
        <taxon>Dermabacteraceae</taxon>
        <taxon>Brachybacterium</taxon>
    </lineage>
</organism>
<dbReference type="GO" id="GO:0016491">
    <property type="term" value="F:oxidoreductase activity"/>
    <property type="evidence" value="ECO:0007669"/>
    <property type="project" value="InterPro"/>
</dbReference>
<dbReference type="SUPFAM" id="SSF63380">
    <property type="entry name" value="Riboflavin synthase domain-like"/>
    <property type="match status" value="1"/>
</dbReference>
<dbReference type="Proteomes" id="UP000245590">
    <property type="component" value="Unassembled WGS sequence"/>
</dbReference>
<evidence type="ECO:0000256" key="1">
    <source>
        <dbReference type="SAM" id="MobiDB-lite"/>
    </source>
</evidence>
<name>A0A2U2RI58_9MICO</name>
<gene>
    <name evidence="3" type="ORF">DEO23_13220</name>
</gene>
<dbReference type="InterPro" id="IPR017927">
    <property type="entry name" value="FAD-bd_FR_type"/>
</dbReference>
<evidence type="ECO:0000313" key="3">
    <source>
        <dbReference type="EMBL" id="PWH05521.1"/>
    </source>
</evidence>
<sequence length="285" mass="31390">MTHANGPDTPAAEQDERPQRPKRVQAVLEVIGKQRITPNLLRVVLGGEQVSLLRDNDCTDKYVKLLLAQPGSGLQPPYDLEGLRERAPESLPSRRTYTVRHWDREKGQITLDFVIHGEGTIDGIAAAWADAVLPGDVIAVSGAGGKYSPNPDSGFHLLIGDHSALPAISSALEAMDPAARGVALIHLDHAEDRQELDHPAGIDVRWVQGERSQLVDEVAELEIPTDDVQVFAHGERGVIKQIRRNLVKERGIEKSRVSISAYWADGRIEDQFQAEKREPVGRIED</sequence>
<dbReference type="EMBL" id="QFKX01000005">
    <property type="protein sequence ID" value="PWH05521.1"/>
    <property type="molecule type" value="Genomic_DNA"/>
</dbReference>
<accession>A0A2U2RI58</accession>
<keyword evidence="4" id="KW-1185">Reference proteome</keyword>
<dbReference type="AlphaFoldDB" id="A0A2U2RI58"/>
<dbReference type="Gene3D" id="3.40.50.80">
    <property type="entry name" value="Nucleotide-binding domain of ferredoxin-NADP reductase (FNR) module"/>
    <property type="match status" value="1"/>
</dbReference>
<proteinExistence type="predicted"/>
<feature type="region of interest" description="Disordered" evidence="1">
    <location>
        <begin position="1"/>
        <end position="23"/>
    </location>
</feature>
<dbReference type="PANTHER" id="PTHR30157:SF0">
    <property type="entry name" value="NADPH-DEPENDENT FERRIC-CHELATE REDUCTASE"/>
    <property type="match status" value="1"/>
</dbReference>
<dbReference type="Pfam" id="PF08021">
    <property type="entry name" value="FAD_binding_9"/>
    <property type="match status" value="1"/>
</dbReference>
<evidence type="ECO:0000259" key="2">
    <source>
        <dbReference type="PROSITE" id="PS51384"/>
    </source>
</evidence>
<dbReference type="InterPro" id="IPR039261">
    <property type="entry name" value="FNR_nucleotide-bd"/>
</dbReference>
<dbReference type="InterPro" id="IPR017938">
    <property type="entry name" value="Riboflavin_synthase-like_b-brl"/>
</dbReference>
<feature type="domain" description="FAD-binding FR-type" evidence="2">
    <location>
        <begin position="23"/>
        <end position="150"/>
    </location>
</feature>
<protein>
    <submittedName>
        <fullName evidence="3">Siderophore-interacting protein</fullName>
    </submittedName>
</protein>
<dbReference type="CDD" id="cd06193">
    <property type="entry name" value="siderophore_interacting"/>
    <property type="match status" value="1"/>
</dbReference>
<dbReference type="InterPro" id="IPR007037">
    <property type="entry name" value="SIP_rossman_dom"/>
</dbReference>
<dbReference type="Pfam" id="PF04954">
    <property type="entry name" value="SIP"/>
    <property type="match status" value="1"/>
</dbReference>
<comment type="caution">
    <text evidence="3">The sequence shown here is derived from an EMBL/GenBank/DDBJ whole genome shotgun (WGS) entry which is preliminary data.</text>
</comment>
<dbReference type="Gene3D" id="2.40.30.10">
    <property type="entry name" value="Translation factors"/>
    <property type="match status" value="1"/>
</dbReference>